<feature type="domain" description="C2H2-type" evidence="8">
    <location>
        <begin position="98"/>
        <end position="125"/>
    </location>
</feature>
<dbReference type="AlphaFoldDB" id="G7YWI9"/>
<dbReference type="GO" id="GO:0008270">
    <property type="term" value="F:zinc ion binding"/>
    <property type="evidence" value="ECO:0007669"/>
    <property type="project" value="UniProtKB-KW"/>
</dbReference>
<dbReference type="GO" id="GO:0000978">
    <property type="term" value="F:RNA polymerase II cis-regulatory region sequence-specific DNA binding"/>
    <property type="evidence" value="ECO:0007669"/>
    <property type="project" value="TreeGrafter"/>
</dbReference>
<evidence type="ECO:0000256" key="2">
    <source>
        <dbReference type="ARBA" id="ARBA00022723"/>
    </source>
</evidence>
<dbReference type="FunFam" id="3.30.160.60:FF:000446">
    <property type="entry name" value="Zinc finger protein"/>
    <property type="match status" value="1"/>
</dbReference>
<dbReference type="Gene3D" id="3.30.160.60">
    <property type="entry name" value="Classic Zinc Finger"/>
    <property type="match status" value="2"/>
</dbReference>
<evidence type="ECO:0000256" key="4">
    <source>
        <dbReference type="ARBA" id="ARBA00022771"/>
    </source>
</evidence>
<evidence type="ECO:0000313" key="9">
    <source>
        <dbReference type="EMBL" id="GAA57319.1"/>
    </source>
</evidence>
<dbReference type="EMBL" id="DF144658">
    <property type="protein sequence ID" value="GAA57319.1"/>
    <property type="molecule type" value="Genomic_DNA"/>
</dbReference>
<dbReference type="GO" id="GO:0005634">
    <property type="term" value="C:nucleus"/>
    <property type="evidence" value="ECO:0007669"/>
    <property type="project" value="UniProtKB-SubCell"/>
</dbReference>
<proteinExistence type="predicted"/>
<feature type="non-terminal residue" evidence="9">
    <location>
        <position position="1"/>
    </location>
</feature>
<dbReference type="InterPro" id="IPR036236">
    <property type="entry name" value="Znf_C2H2_sf"/>
</dbReference>
<keyword evidence="6" id="KW-0539">Nucleus</keyword>
<reference evidence="9" key="1">
    <citation type="journal article" date="2011" name="Genome Biol.">
        <title>The draft genome of the carcinogenic human liver fluke Clonorchis sinensis.</title>
        <authorList>
            <person name="Wang X."/>
            <person name="Chen W."/>
            <person name="Huang Y."/>
            <person name="Sun J."/>
            <person name="Men J."/>
            <person name="Liu H."/>
            <person name="Luo F."/>
            <person name="Guo L."/>
            <person name="Lv X."/>
            <person name="Deng C."/>
            <person name="Zhou C."/>
            <person name="Fan Y."/>
            <person name="Li X."/>
            <person name="Huang L."/>
            <person name="Hu Y."/>
            <person name="Liang C."/>
            <person name="Hu X."/>
            <person name="Xu J."/>
            <person name="Yu X."/>
        </authorList>
    </citation>
    <scope>NUCLEOTIDE SEQUENCE [LARGE SCALE GENOMIC DNA]</scope>
    <source>
        <strain evidence="9">Henan</strain>
    </source>
</reference>
<keyword evidence="4 7" id="KW-0863">Zinc-finger</keyword>
<dbReference type="InterPro" id="IPR050527">
    <property type="entry name" value="Snail/Krueppel_Znf"/>
</dbReference>
<dbReference type="Proteomes" id="UP000008909">
    <property type="component" value="Unassembled WGS sequence"/>
</dbReference>
<evidence type="ECO:0000256" key="6">
    <source>
        <dbReference type="ARBA" id="ARBA00023242"/>
    </source>
</evidence>
<dbReference type="Pfam" id="PF00096">
    <property type="entry name" value="zf-C2H2"/>
    <property type="match status" value="1"/>
</dbReference>
<dbReference type="SMART" id="SM00355">
    <property type="entry name" value="ZnF_C2H2"/>
    <property type="match status" value="4"/>
</dbReference>
<dbReference type="PANTHER" id="PTHR24388">
    <property type="entry name" value="ZINC FINGER PROTEIN"/>
    <property type="match status" value="1"/>
</dbReference>
<keyword evidence="3" id="KW-0677">Repeat</keyword>
<protein>
    <submittedName>
        <fullName evidence="9">Zinc finger protein 599</fullName>
    </submittedName>
</protein>
<feature type="domain" description="C2H2-type" evidence="8">
    <location>
        <begin position="36"/>
        <end position="63"/>
    </location>
</feature>
<gene>
    <name evidence="9" type="ORF">CLF_112526</name>
</gene>
<dbReference type="GO" id="GO:0000981">
    <property type="term" value="F:DNA-binding transcription factor activity, RNA polymerase II-specific"/>
    <property type="evidence" value="ECO:0007669"/>
    <property type="project" value="TreeGrafter"/>
</dbReference>
<sequence length="325" mass="37097">GLSSDCIEQRIFRHLTNLNRHKTDLHASQLGERKKPQCVKCGKAFRDAYDLNRHMRCHSIENSCVCPTCSQVFPNRGDLHKHKLLEHDKVPMHKVAKHECAVCKRWFEYTHVLERHSVVHTKQRPFVCVLCGKAYSQPAINDNLVQYLSKLYCIDANCESWAIGNPDCAIIIRLLKILRQPTTGFALPVRAHQATECAAPGRLMFHTQLPGNITKGSFSWGPEPVPVSPQYIVCCPRMSAPIVYWLRTAYDLIVAIVLLHTGRTALEQFFRRSEYTAFTIPYSCVKILDQSSTTECEFGPDTRMNVDAYSYKNHGCTVYQNVTLR</sequence>
<organism evidence="9 10">
    <name type="scientific">Clonorchis sinensis</name>
    <name type="common">Chinese liver fluke</name>
    <dbReference type="NCBI Taxonomy" id="79923"/>
    <lineage>
        <taxon>Eukaryota</taxon>
        <taxon>Metazoa</taxon>
        <taxon>Spiralia</taxon>
        <taxon>Lophotrochozoa</taxon>
        <taxon>Platyhelminthes</taxon>
        <taxon>Trematoda</taxon>
        <taxon>Digenea</taxon>
        <taxon>Opisthorchiida</taxon>
        <taxon>Opisthorchiata</taxon>
        <taxon>Opisthorchiidae</taxon>
        <taxon>Clonorchis</taxon>
    </lineage>
</organism>
<comment type="subcellular location">
    <subcellularLocation>
        <location evidence="1">Nucleus</location>
    </subcellularLocation>
</comment>
<evidence type="ECO:0000259" key="8">
    <source>
        <dbReference type="PROSITE" id="PS50157"/>
    </source>
</evidence>
<keyword evidence="5" id="KW-0862">Zinc</keyword>
<name>G7YWI9_CLOSI</name>
<dbReference type="PROSITE" id="PS00028">
    <property type="entry name" value="ZINC_FINGER_C2H2_1"/>
    <property type="match status" value="2"/>
</dbReference>
<evidence type="ECO:0000256" key="1">
    <source>
        <dbReference type="ARBA" id="ARBA00004123"/>
    </source>
</evidence>
<evidence type="ECO:0000256" key="7">
    <source>
        <dbReference type="PROSITE-ProRule" id="PRU00042"/>
    </source>
</evidence>
<dbReference type="PROSITE" id="PS50157">
    <property type="entry name" value="ZINC_FINGER_C2H2_2"/>
    <property type="match status" value="2"/>
</dbReference>
<evidence type="ECO:0000256" key="3">
    <source>
        <dbReference type="ARBA" id="ARBA00022737"/>
    </source>
</evidence>
<accession>G7YWI9</accession>
<dbReference type="InterPro" id="IPR013087">
    <property type="entry name" value="Znf_C2H2_type"/>
</dbReference>
<dbReference type="SUPFAM" id="SSF57667">
    <property type="entry name" value="beta-beta-alpha zinc fingers"/>
    <property type="match status" value="2"/>
</dbReference>
<keyword evidence="2" id="KW-0479">Metal-binding</keyword>
<reference key="2">
    <citation type="submission" date="2011-10" db="EMBL/GenBank/DDBJ databases">
        <title>The genome and transcriptome sequence of Clonorchis sinensis provide insights into the carcinogenic liver fluke.</title>
        <authorList>
            <person name="Wang X."/>
            <person name="Huang Y."/>
            <person name="Chen W."/>
            <person name="Liu H."/>
            <person name="Guo L."/>
            <person name="Chen Y."/>
            <person name="Luo F."/>
            <person name="Zhou W."/>
            <person name="Sun J."/>
            <person name="Mao Q."/>
            <person name="Liang P."/>
            <person name="Zhou C."/>
            <person name="Tian Y."/>
            <person name="Men J."/>
            <person name="Lv X."/>
            <person name="Huang L."/>
            <person name="Zhou J."/>
            <person name="Hu Y."/>
            <person name="Li R."/>
            <person name="Zhang F."/>
            <person name="Lei H."/>
            <person name="Li X."/>
            <person name="Hu X."/>
            <person name="Liang C."/>
            <person name="Xu J."/>
            <person name="Wu Z."/>
            <person name="Yu X."/>
        </authorList>
    </citation>
    <scope>NUCLEOTIDE SEQUENCE</scope>
    <source>
        <strain>Henan</strain>
    </source>
</reference>
<evidence type="ECO:0000313" key="10">
    <source>
        <dbReference type="Proteomes" id="UP000008909"/>
    </source>
</evidence>
<dbReference type="PANTHER" id="PTHR24388:SF54">
    <property type="entry name" value="PROTEIN ESCARGOT"/>
    <property type="match status" value="1"/>
</dbReference>
<keyword evidence="10" id="KW-1185">Reference proteome</keyword>
<evidence type="ECO:0000256" key="5">
    <source>
        <dbReference type="ARBA" id="ARBA00022833"/>
    </source>
</evidence>